<dbReference type="EMBL" id="VTZN01000084">
    <property type="protein sequence ID" value="KAA1249570.1"/>
    <property type="molecule type" value="Genomic_DNA"/>
</dbReference>
<dbReference type="Proteomes" id="UP000324701">
    <property type="component" value="Unassembled WGS sequence"/>
</dbReference>
<dbReference type="OrthoDB" id="4737969at2"/>
<accession>A0A5B1BQ40</accession>
<name>A0A5B1BQ40_MYCSI</name>
<comment type="caution">
    <text evidence="1">The sequence shown here is derived from an EMBL/GenBank/DDBJ whole genome shotgun (WGS) entry which is preliminary data.</text>
</comment>
<gene>
    <name evidence="1" type="ORF">F0Q45_14400</name>
</gene>
<evidence type="ECO:0000313" key="2">
    <source>
        <dbReference type="Proteomes" id="UP000324701"/>
    </source>
</evidence>
<protein>
    <submittedName>
        <fullName evidence="1">Uncharacterized protein</fullName>
    </submittedName>
</protein>
<proteinExistence type="predicted"/>
<sequence length="66" mass="7414">MSTYRVISPRGEVVATKDIASADDAHAWFVDTEFEGKSEKAELGWRMEVSIGGDWRYFDQTDGARA</sequence>
<dbReference type="RefSeq" id="WP_149654586.1">
    <property type="nucleotide sequence ID" value="NZ_VTZN01000084.1"/>
</dbReference>
<dbReference type="AlphaFoldDB" id="A0A5B1BQ40"/>
<reference evidence="1 2" key="1">
    <citation type="submission" date="2019-09" db="EMBL/GenBank/DDBJ databases">
        <title>Report of infection by Mycobacterium simiae a patient suffering from pulmonary tuberculosis.</title>
        <authorList>
            <person name="Mohanty P.S."/>
            <person name="Bansal A.K."/>
            <person name="Singh H."/>
            <person name="Sharma S."/>
            <person name="Patil S.A."/>
            <person name="Upadhaya P."/>
            <person name="Singh P.K."/>
            <person name="Kumar D."/>
            <person name="Kumar S."/>
            <person name="Singh R.K."/>
            <person name="Chaudhary B."/>
        </authorList>
    </citation>
    <scope>NUCLEOTIDE SEQUENCE [LARGE SCALE GENOMIC DNA]</scope>
    <source>
        <strain evidence="1 2">JAL-560-SIM</strain>
    </source>
</reference>
<keyword evidence="2" id="KW-1185">Reference proteome</keyword>
<organism evidence="1 2">
    <name type="scientific">Mycobacterium simiae</name>
    <name type="common">Mycobacterium habana</name>
    <dbReference type="NCBI Taxonomy" id="1784"/>
    <lineage>
        <taxon>Bacteria</taxon>
        <taxon>Bacillati</taxon>
        <taxon>Actinomycetota</taxon>
        <taxon>Actinomycetes</taxon>
        <taxon>Mycobacteriales</taxon>
        <taxon>Mycobacteriaceae</taxon>
        <taxon>Mycobacterium</taxon>
        <taxon>Mycobacterium simiae complex</taxon>
    </lineage>
</organism>
<evidence type="ECO:0000313" key="1">
    <source>
        <dbReference type="EMBL" id="KAA1249570.1"/>
    </source>
</evidence>